<sequence length="62" mass="7033">MRTMRGREGSALSGGNEISGNRQRSFSANKAWGLGNDLMSDCRCQKIWEENYATYHSQPIKH</sequence>
<organism evidence="2 3">
    <name type="scientific">Dreissena polymorpha</name>
    <name type="common">Zebra mussel</name>
    <name type="synonym">Mytilus polymorpha</name>
    <dbReference type="NCBI Taxonomy" id="45954"/>
    <lineage>
        <taxon>Eukaryota</taxon>
        <taxon>Metazoa</taxon>
        <taxon>Spiralia</taxon>
        <taxon>Lophotrochozoa</taxon>
        <taxon>Mollusca</taxon>
        <taxon>Bivalvia</taxon>
        <taxon>Autobranchia</taxon>
        <taxon>Heteroconchia</taxon>
        <taxon>Euheterodonta</taxon>
        <taxon>Imparidentia</taxon>
        <taxon>Neoheterodontei</taxon>
        <taxon>Myida</taxon>
        <taxon>Dreissenoidea</taxon>
        <taxon>Dreissenidae</taxon>
        <taxon>Dreissena</taxon>
    </lineage>
</organism>
<evidence type="ECO:0000313" key="2">
    <source>
        <dbReference type="EMBL" id="KAH3700513.1"/>
    </source>
</evidence>
<accession>A0A9D3YLS9</accession>
<dbReference type="AlphaFoldDB" id="A0A9D3YLS9"/>
<name>A0A9D3YLS9_DREPO</name>
<reference evidence="2" key="1">
    <citation type="journal article" date="2019" name="bioRxiv">
        <title>The Genome of the Zebra Mussel, Dreissena polymorpha: A Resource for Invasive Species Research.</title>
        <authorList>
            <person name="McCartney M.A."/>
            <person name="Auch B."/>
            <person name="Kono T."/>
            <person name="Mallez S."/>
            <person name="Zhang Y."/>
            <person name="Obille A."/>
            <person name="Becker A."/>
            <person name="Abrahante J.E."/>
            <person name="Garbe J."/>
            <person name="Badalamenti J.P."/>
            <person name="Herman A."/>
            <person name="Mangelson H."/>
            <person name="Liachko I."/>
            <person name="Sullivan S."/>
            <person name="Sone E.D."/>
            <person name="Koren S."/>
            <person name="Silverstein K.A.T."/>
            <person name="Beckman K.B."/>
            <person name="Gohl D.M."/>
        </authorList>
    </citation>
    <scope>NUCLEOTIDE SEQUENCE</scope>
    <source>
        <strain evidence="2">Duluth1</strain>
        <tissue evidence="2">Whole animal</tissue>
    </source>
</reference>
<protein>
    <submittedName>
        <fullName evidence="2">Uncharacterized protein</fullName>
    </submittedName>
</protein>
<reference evidence="2" key="2">
    <citation type="submission" date="2020-11" db="EMBL/GenBank/DDBJ databases">
        <authorList>
            <person name="McCartney M.A."/>
            <person name="Auch B."/>
            <person name="Kono T."/>
            <person name="Mallez S."/>
            <person name="Becker A."/>
            <person name="Gohl D.M."/>
            <person name="Silverstein K.A.T."/>
            <person name="Koren S."/>
            <person name="Bechman K.B."/>
            <person name="Herman A."/>
            <person name="Abrahante J.E."/>
            <person name="Garbe J."/>
        </authorList>
    </citation>
    <scope>NUCLEOTIDE SEQUENCE</scope>
    <source>
        <strain evidence="2">Duluth1</strain>
        <tissue evidence="2">Whole animal</tissue>
    </source>
</reference>
<comment type="caution">
    <text evidence="2">The sequence shown here is derived from an EMBL/GenBank/DDBJ whole genome shotgun (WGS) entry which is preliminary data.</text>
</comment>
<gene>
    <name evidence="2" type="ORF">DPMN_075492</name>
</gene>
<keyword evidence="3" id="KW-1185">Reference proteome</keyword>
<dbReference type="Proteomes" id="UP000828390">
    <property type="component" value="Unassembled WGS sequence"/>
</dbReference>
<evidence type="ECO:0000256" key="1">
    <source>
        <dbReference type="SAM" id="MobiDB-lite"/>
    </source>
</evidence>
<proteinExistence type="predicted"/>
<dbReference type="EMBL" id="JAIWYP010000015">
    <property type="protein sequence ID" value="KAH3700513.1"/>
    <property type="molecule type" value="Genomic_DNA"/>
</dbReference>
<evidence type="ECO:0000313" key="3">
    <source>
        <dbReference type="Proteomes" id="UP000828390"/>
    </source>
</evidence>
<feature type="region of interest" description="Disordered" evidence="1">
    <location>
        <begin position="1"/>
        <end position="22"/>
    </location>
</feature>